<dbReference type="GO" id="GO:0016020">
    <property type="term" value="C:membrane"/>
    <property type="evidence" value="ECO:0007669"/>
    <property type="project" value="UniProtKB-SubCell"/>
</dbReference>
<feature type="compositionally biased region" description="Low complexity" evidence="5">
    <location>
        <begin position="225"/>
        <end position="256"/>
    </location>
</feature>
<evidence type="ECO:0000256" key="4">
    <source>
        <dbReference type="ARBA" id="ARBA00023136"/>
    </source>
</evidence>
<feature type="compositionally biased region" description="Low complexity" evidence="5">
    <location>
        <begin position="146"/>
        <end position="179"/>
    </location>
</feature>
<keyword evidence="2 6" id="KW-0812">Transmembrane</keyword>
<evidence type="ECO:0000256" key="1">
    <source>
        <dbReference type="ARBA" id="ARBA00004167"/>
    </source>
</evidence>
<evidence type="ECO:0000256" key="2">
    <source>
        <dbReference type="ARBA" id="ARBA00022692"/>
    </source>
</evidence>
<comment type="caution">
    <text evidence="8">The sequence shown here is derived from an EMBL/GenBank/DDBJ whole genome shotgun (WGS) entry which is preliminary data.</text>
</comment>
<dbReference type="OrthoDB" id="5215637at2759"/>
<feature type="chain" id="PRO_5040115978" evidence="7">
    <location>
        <begin position="20"/>
        <end position="291"/>
    </location>
</feature>
<evidence type="ECO:0000256" key="7">
    <source>
        <dbReference type="SAM" id="SignalP"/>
    </source>
</evidence>
<comment type="subcellular location">
    <subcellularLocation>
        <location evidence="1">Membrane</location>
        <topology evidence="1">Single-pass membrane protein</topology>
    </subcellularLocation>
</comment>
<dbReference type="Proteomes" id="UP000698800">
    <property type="component" value="Unassembled WGS sequence"/>
</dbReference>
<proteinExistence type="predicted"/>
<dbReference type="InterPro" id="IPR051694">
    <property type="entry name" value="Immunoregulatory_rcpt-like"/>
</dbReference>
<feature type="transmembrane region" description="Helical" evidence="6">
    <location>
        <begin position="185"/>
        <end position="209"/>
    </location>
</feature>
<dbReference type="EMBL" id="JAGHQL010000101">
    <property type="protein sequence ID" value="KAH0538630.1"/>
    <property type="molecule type" value="Genomic_DNA"/>
</dbReference>
<evidence type="ECO:0000313" key="9">
    <source>
        <dbReference type="Proteomes" id="UP000698800"/>
    </source>
</evidence>
<keyword evidence="9" id="KW-1185">Reference proteome</keyword>
<feature type="region of interest" description="Disordered" evidence="5">
    <location>
        <begin position="146"/>
        <end position="180"/>
    </location>
</feature>
<accession>A0A9P8IAP4</accession>
<organism evidence="8 9">
    <name type="scientific">Glutinoglossum americanum</name>
    <dbReference type="NCBI Taxonomy" id="1670608"/>
    <lineage>
        <taxon>Eukaryota</taxon>
        <taxon>Fungi</taxon>
        <taxon>Dikarya</taxon>
        <taxon>Ascomycota</taxon>
        <taxon>Pezizomycotina</taxon>
        <taxon>Geoglossomycetes</taxon>
        <taxon>Geoglossales</taxon>
        <taxon>Geoglossaceae</taxon>
        <taxon>Glutinoglossum</taxon>
    </lineage>
</organism>
<keyword evidence="3 6" id="KW-1133">Transmembrane helix</keyword>
<evidence type="ECO:0000256" key="6">
    <source>
        <dbReference type="SAM" id="Phobius"/>
    </source>
</evidence>
<dbReference type="GO" id="GO:0071944">
    <property type="term" value="C:cell periphery"/>
    <property type="evidence" value="ECO:0007669"/>
    <property type="project" value="UniProtKB-ARBA"/>
</dbReference>
<keyword evidence="7" id="KW-0732">Signal</keyword>
<protein>
    <submittedName>
        <fullName evidence="8">Uncharacterized protein</fullName>
    </submittedName>
</protein>
<feature type="signal peptide" evidence="7">
    <location>
        <begin position="1"/>
        <end position="19"/>
    </location>
</feature>
<gene>
    <name evidence="8" type="ORF">FGG08_004767</name>
</gene>
<evidence type="ECO:0000313" key="8">
    <source>
        <dbReference type="EMBL" id="KAH0538630.1"/>
    </source>
</evidence>
<name>A0A9P8IAP4_9PEZI</name>
<dbReference type="PANTHER" id="PTHR15549">
    <property type="entry name" value="PAIRED IMMUNOGLOBULIN-LIKE TYPE 2 RECEPTOR"/>
    <property type="match status" value="1"/>
</dbReference>
<dbReference type="PANTHER" id="PTHR15549:SF26">
    <property type="entry name" value="AXIAL BUDDING PATTERN PROTEIN 2-RELATED"/>
    <property type="match status" value="1"/>
</dbReference>
<reference evidence="8" key="1">
    <citation type="submission" date="2021-03" db="EMBL/GenBank/DDBJ databases">
        <title>Comparative genomics and phylogenomic investigation of the class Geoglossomycetes provide insights into ecological specialization and systematics.</title>
        <authorList>
            <person name="Melie T."/>
            <person name="Pirro S."/>
            <person name="Miller A.N."/>
            <person name="Quandt A."/>
        </authorList>
    </citation>
    <scope>NUCLEOTIDE SEQUENCE</scope>
    <source>
        <strain evidence="8">GBOQ0MN5Z8</strain>
    </source>
</reference>
<keyword evidence="4 6" id="KW-0472">Membrane</keyword>
<evidence type="ECO:0000256" key="5">
    <source>
        <dbReference type="SAM" id="MobiDB-lite"/>
    </source>
</evidence>
<dbReference type="AlphaFoldDB" id="A0A9P8IAP4"/>
<sequence length="291" mass="30794">MKHFFPLFLFVSFPLLVAAIQCYYPDGLVPTDYTYVPCVGDGFSSCCIPNEGDVCLSNGLCYYPKGAYPFRGACTDLTWSSDACPKYCISTNPSEWQTLTSCGGGQYCCRLLSDSGGTCCTNSTKVFSVEPGVVINDYGQTGVSVPGTATATPSPSSTSGSTGSSSTSGATPTSTPVPSKNNTKAIAIGVGVGVPLVLIFFALLVFFWYSHVKKRRAAPALAQEQQQQVPYPQQQPYSPQQPYATYPPQQQATYSPAPAPAPPYHPQQGGVPEADSLPKTATELDAVAGKK</sequence>
<feature type="region of interest" description="Disordered" evidence="5">
    <location>
        <begin position="225"/>
        <end position="291"/>
    </location>
</feature>
<evidence type="ECO:0000256" key="3">
    <source>
        <dbReference type="ARBA" id="ARBA00022989"/>
    </source>
</evidence>